<dbReference type="PANTHER" id="PTHR15670">
    <property type="entry name" value="RHO GTPASE ACTIVATING PROTEIN 11A"/>
    <property type="match status" value="1"/>
</dbReference>
<feature type="compositionally biased region" description="Basic residues" evidence="1">
    <location>
        <begin position="212"/>
        <end position="226"/>
    </location>
</feature>
<dbReference type="InterPro" id="IPR000198">
    <property type="entry name" value="RhoGAP_dom"/>
</dbReference>
<evidence type="ECO:0000259" key="2">
    <source>
        <dbReference type="PROSITE" id="PS50238"/>
    </source>
</evidence>
<accession>A0A9D3MEU3</accession>
<dbReference type="GO" id="GO:0007165">
    <property type="term" value="P:signal transduction"/>
    <property type="evidence" value="ECO:0007669"/>
    <property type="project" value="InterPro"/>
</dbReference>
<dbReference type="PANTHER" id="PTHR15670:SF4">
    <property type="entry name" value="RHO GTPASE-ACTIVATING PROTEIN 11A"/>
    <property type="match status" value="1"/>
</dbReference>
<dbReference type="GO" id="GO:0005096">
    <property type="term" value="F:GTPase activator activity"/>
    <property type="evidence" value="ECO:0007669"/>
    <property type="project" value="TreeGrafter"/>
</dbReference>
<evidence type="ECO:0000313" key="4">
    <source>
        <dbReference type="Proteomes" id="UP001044222"/>
    </source>
</evidence>
<protein>
    <recommendedName>
        <fullName evidence="2">Rho-GAP domain-containing protein</fullName>
    </recommendedName>
</protein>
<feature type="compositionally biased region" description="Polar residues" evidence="1">
    <location>
        <begin position="108"/>
        <end position="126"/>
    </location>
</feature>
<keyword evidence="4" id="KW-1185">Reference proteome</keyword>
<evidence type="ECO:0000256" key="1">
    <source>
        <dbReference type="SAM" id="MobiDB-lite"/>
    </source>
</evidence>
<dbReference type="PROSITE" id="PS50238">
    <property type="entry name" value="RHOGAP"/>
    <property type="match status" value="1"/>
</dbReference>
<organism evidence="3 4">
    <name type="scientific">Anguilla anguilla</name>
    <name type="common">European freshwater eel</name>
    <name type="synonym">Muraena anguilla</name>
    <dbReference type="NCBI Taxonomy" id="7936"/>
    <lineage>
        <taxon>Eukaryota</taxon>
        <taxon>Metazoa</taxon>
        <taxon>Chordata</taxon>
        <taxon>Craniata</taxon>
        <taxon>Vertebrata</taxon>
        <taxon>Euteleostomi</taxon>
        <taxon>Actinopterygii</taxon>
        <taxon>Neopterygii</taxon>
        <taxon>Teleostei</taxon>
        <taxon>Anguilliformes</taxon>
        <taxon>Anguillidae</taxon>
        <taxon>Anguilla</taxon>
    </lineage>
</organism>
<reference evidence="3" key="1">
    <citation type="submission" date="2021-01" db="EMBL/GenBank/DDBJ databases">
        <title>A chromosome-scale assembly of European eel, Anguilla anguilla.</title>
        <authorList>
            <person name="Henkel C."/>
            <person name="Jong-Raadsen S.A."/>
            <person name="Dufour S."/>
            <person name="Weltzien F.-A."/>
            <person name="Palstra A.P."/>
            <person name="Pelster B."/>
            <person name="Spaink H.P."/>
            <person name="Van Den Thillart G.E."/>
            <person name="Jansen H."/>
            <person name="Zahm M."/>
            <person name="Klopp C."/>
            <person name="Cedric C."/>
            <person name="Louis A."/>
            <person name="Berthelot C."/>
            <person name="Parey E."/>
            <person name="Roest Crollius H."/>
            <person name="Montfort J."/>
            <person name="Robinson-Rechavi M."/>
            <person name="Bucao C."/>
            <person name="Bouchez O."/>
            <person name="Gislard M."/>
            <person name="Lluch J."/>
            <person name="Milhes M."/>
            <person name="Lampietro C."/>
            <person name="Lopez Roques C."/>
            <person name="Donnadieu C."/>
            <person name="Braasch I."/>
            <person name="Desvignes T."/>
            <person name="Postlethwait J."/>
            <person name="Bobe J."/>
            <person name="Guiguen Y."/>
            <person name="Dirks R."/>
        </authorList>
    </citation>
    <scope>NUCLEOTIDE SEQUENCE</scope>
    <source>
        <strain evidence="3">Tag_6206</strain>
        <tissue evidence="3">Liver</tissue>
    </source>
</reference>
<sequence>MEVGSLALVMAPNLLQGLAAGGKLTVGTERLLERQAAVVTALITHAERIGVIPSVILEALSGAGPPLAEGAGFQEKAGLSVYRSLRRQRRRSVGEMFVDAFSKLKTGRTPNGPSQPSDATQGQQVAATPVPQSPSTTKRKASEDALPEVEGSAKKRRSIHDLREDNQRTSLSCSDDSESPLSQSPTPSLCSVASGLEGTEEHHLLGPQTPSARKRNHRKNTKRVKRVPAPEDRAQRRRRSLRFFTTSGWSGASTAPSVAVEAGWLLGTKRLTDDAEEPPSYEGAVHFGRPSS</sequence>
<feature type="region of interest" description="Disordered" evidence="1">
    <location>
        <begin position="104"/>
        <end position="239"/>
    </location>
</feature>
<evidence type="ECO:0000313" key="3">
    <source>
        <dbReference type="EMBL" id="KAG5844523.1"/>
    </source>
</evidence>
<comment type="caution">
    <text evidence="3">The sequence shown here is derived from an EMBL/GenBank/DDBJ whole genome shotgun (WGS) entry which is preliminary data.</text>
</comment>
<feature type="domain" description="Rho-GAP" evidence="2">
    <location>
        <begin position="1"/>
        <end position="50"/>
    </location>
</feature>
<feature type="region of interest" description="Disordered" evidence="1">
    <location>
        <begin position="270"/>
        <end position="292"/>
    </location>
</feature>
<dbReference type="EMBL" id="JAFIRN010000008">
    <property type="protein sequence ID" value="KAG5844523.1"/>
    <property type="molecule type" value="Genomic_DNA"/>
</dbReference>
<dbReference type="AlphaFoldDB" id="A0A9D3MEU3"/>
<proteinExistence type="predicted"/>
<gene>
    <name evidence="3" type="ORF">ANANG_G00163400</name>
</gene>
<feature type="compositionally biased region" description="Polar residues" evidence="1">
    <location>
        <begin position="168"/>
        <end position="191"/>
    </location>
</feature>
<dbReference type="InterPro" id="IPR042869">
    <property type="entry name" value="ARHGAP11A/B"/>
</dbReference>
<name>A0A9D3MEU3_ANGAN</name>
<dbReference type="Proteomes" id="UP001044222">
    <property type="component" value="Chromosome 8"/>
</dbReference>